<keyword evidence="4" id="KW-1185">Reference proteome</keyword>
<organism evidence="3 4">
    <name type="scientific">Paraburkholderia denitrificans</name>
    <dbReference type="NCBI Taxonomy" id="694025"/>
    <lineage>
        <taxon>Bacteria</taxon>
        <taxon>Pseudomonadati</taxon>
        <taxon>Pseudomonadota</taxon>
        <taxon>Betaproteobacteria</taxon>
        <taxon>Burkholderiales</taxon>
        <taxon>Burkholderiaceae</taxon>
        <taxon>Paraburkholderia</taxon>
    </lineage>
</organism>
<gene>
    <name evidence="3" type="ORF">ACFPTO_02085</name>
</gene>
<name>A0ABW0J3K2_9BURK</name>
<accession>A0ABW0J3K2</accession>
<evidence type="ECO:0000256" key="1">
    <source>
        <dbReference type="SAM" id="MobiDB-lite"/>
    </source>
</evidence>
<sequence length="141" mass="14952">MTPFFDFDSASPGYRNPLLMRHDDYHEMCLRLCDVRRDDLMHSDGGSADAPARTPRRAPGTAKAKTSADGGSGGDSDGDGPAHPSGAPRLYRVSDAMQQLAVSRATLYRLVAADKLRLVKIGSASRITAASINAFLVSSGA</sequence>
<feature type="region of interest" description="Disordered" evidence="1">
    <location>
        <begin position="41"/>
        <end position="90"/>
    </location>
</feature>
<feature type="compositionally biased region" description="Low complexity" evidence="1">
    <location>
        <begin position="48"/>
        <end position="69"/>
    </location>
</feature>
<dbReference type="Pfam" id="PF12728">
    <property type="entry name" value="HTH_17"/>
    <property type="match status" value="1"/>
</dbReference>
<proteinExistence type="predicted"/>
<dbReference type="InterPro" id="IPR041657">
    <property type="entry name" value="HTH_17"/>
</dbReference>
<reference evidence="4" key="1">
    <citation type="journal article" date="2019" name="Int. J. Syst. Evol. Microbiol.">
        <title>The Global Catalogue of Microorganisms (GCM) 10K type strain sequencing project: providing services to taxonomists for standard genome sequencing and annotation.</title>
        <authorList>
            <consortium name="The Broad Institute Genomics Platform"/>
            <consortium name="The Broad Institute Genome Sequencing Center for Infectious Disease"/>
            <person name="Wu L."/>
            <person name="Ma J."/>
        </authorList>
    </citation>
    <scope>NUCLEOTIDE SEQUENCE [LARGE SCALE GENOMIC DNA]</scope>
    <source>
        <strain evidence="4">CCUG 56042</strain>
    </source>
</reference>
<dbReference type="RefSeq" id="WP_377709126.1">
    <property type="nucleotide sequence ID" value="NZ_JBHSMP010000006.1"/>
</dbReference>
<feature type="domain" description="Helix-turn-helix" evidence="2">
    <location>
        <begin position="90"/>
        <end position="136"/>
    </location>
</feature>
<protein>
    <submittedName>
        <fullName evidence="3">Helix-turn-helix domain-containing protein</fullName>
    </submittedName>
</protein>
<evidence type="ECO:0000259" key="2">
    <source>
        <dbReference type="Pfam" id="PF12728"/>
    </source>
</evidence>
<evidence type="ECO:0000313" key="3">
    <source>
        <dbReference type="EMBL" id="MFC5427606.1"/>
    </source>
</evidence>
<evidence type="ECO:0000313" key="4">
    <source>
        <dbReference type="Proteomes" id="UP001596103"/>
    </source>
</evidence>
<dbReference type="Proteomes" id="UP001596103">
    <property type="component" value="Unassembled WGS sequence"/>
</dbReference>
<dbReference type="EMBL" id="JBHSMP010000006">
    <property type="protein sequence ID" value="MFC5427606.1"/>
    <property type="molecule type" value="Genomic_DNA"/>
</dbReference>
<comment type="caution">
    <text evidence="3">The sequence shown here is derived from an EMBL/GenBank/DDBJ whole genome shotgun (WGS) entry which is preliminary data.</text>
</comment>